<evidence type="ECO:0000313" key="4">
    <source>
        <dbReference type="Proteomes" id="UP000075573"/>
    </source>
</evidence>
<dbReference type="PATRIC" id="fig|442.7.peg.3374"/>
<feature type="compositionally biased region" description="Basic and acidic residues" evidence="2">
    <location>
        <begin position="492"/>
        <end position="501"/>
    </location>
</feature>
<accession>A0A149QRY0</accession>
<keyword evidence="1" id="KW-0175">Coiled coil</keyword>
<reference evidence="3 4" key="1">
    <citation type="submission" date="2015-06" db="EMBL/GenBank/DDBJ databases">
        <title>Improved classification and identification of acetic acid bacteria using matrix-assisted laser desorption/ionization time-of-flight mass spectrometry; Gluconobacter nephelii and Gluconobacter uchimurae are later heterotypic synonyms of Gluconobacter japonicus and Gluconobacter oxydans, respectively.</title>
        <authorList>
            <person name="Li L."/>
            <person name="Cleenwerck I."/>
            <person name="De Vuyst L."/>
            <person name="Vandamme P."/>
        </authorList>
    </citation>
    <scope>NUCLEOTIDE SEQUENCE [LARGE SCALE GENOMIC DNA]</scope>
    <source>
        <strain evidence="3 4">LMG 1764</strain>
    </source>
</reference>
<dbReference type="AlphaFoldDB" id="A0A149QRY0"/>
<evidence type="ECO:0000256" key="2">
    <source>
        <dbReference type="SAM" id="MobiDB-lite"/>
    </source>
</evidence>
<feature type="compositionally biased region" description="Basic and acidic residues" evidence="2">
    <location>
        <begin position="471"/>
        <end position="482"/>
    </location>
</feature>
<gene>
    <name evidence="3" type="ORF">AD929_12760</name>
</gene>
<evidence type="ECO:0000256" key="1">
    <source>
        <dbReference type="SAM" id="Coils"/>
    </source>
</evidence>
<comment type="caution">
    <text evidence="3">The sequence shown here is derived from an EMBL/GenBank/DDBJ whole genome shotgun (WGS) entry which is preliminary data.</text>
</comment>
<organism evidence="3 4">
    <name type="scientific">Gluconobacter potus</name>
    <dbReference type="NCBI Taxonomy" id="2724927"/>
    <lineage>
        <taxon>Bacteria</taxon>
        <taxon>Pseudomonadati</taxon>
        <taxon>Pseudomonadota</taxon>
        <taxon>Alphaproteobacteria</taxon>
        <taxon>Acetobacterales</taxon>
        <taxon>Acetobacteraceae</taxon>
        <taxon>Gluconobacter</taxon>
    </lineage>
</organism>
<evidence type="ECO:0000313" key="3">
    <source>
        <dbReference type="EMBL" id="KXV00088.1"/>
    </source>
</evidence>
<feature type="compositionally biased region" description="Basic and acidic residues" evidence="2">
    <location>
        <begin position="439"/>
        <end position="454"/>
    </location>
</feature>
<feature type="region of interest" description="Disordered" evidence="2">
    <location>
        <begin position="439"/>
        <end position="501"/>
    </location>
</feature>
<protein>
    <submittedName>
        <fullName evidence="3">Uncharacterized protein</fullName>
    </submittedName>
</protein>
<dbReference type="EMBL" id="LHZB01000118">
    <property type="protein sequence ID" value="KXV00088.1"/>
    <property type="molecule type" value="Genomic_DNA"/>
</dbReference>
<name>A0A149QRY0_9PROT</name>
<sequence length="501" mass="54065">MAPAPTVLDFNKPVSEILGDLKEAFQQVMDDTGLTAALQKVGASLRRKAVDSGPTLDVVKSRQNGREIAAVRVTPKLSPKGVDGLTGRSAALDARRAQQALTADRYRSQLEPFIESARKKTAPPFSNWDDLSFIVSTLPMSPRLGHEASGGFLVKGEELYIGAKVATAGKNPASTMEKMRRTAGELGIPLLDREGNALPPGPVDSQVLKSALSKHFMFDEGLSRGTDILLRDGDLLSSRQVDTALSLSNIETSMRKEVMLSVEGARNELSLAAGNKERQEARDMLEATQRQLGLCDYRGYINEVNARTDRRRQEKLEEKEPAFVPEGNDMLTTGFGSDEFDSPFAADDAGRPSLGKGRAGGEPDREALGPENVIIRMVNNEPQVYVSLPFGASEDGATERLATEINGVEDLPDGIYPVETAHEIPDGHLTLKKGQVVDRQGHKQDVVPEHDVRNDVGMSGPEGMEGPSRAQENKGPDHEGPDHAGASLSKGADLEKVGFRA</sequence>
<dbReference type="Proteomes" id="UP000075573">
    <property type="component" value="Unassembled WGS sequence"/>
</dbReference>
<proteinExistence type="predicted"/>
<feature type="coiled-coil region" evidence="1">
    <location>
        <begin position="262"/>
        <end position="291"/>
    </location>
</feature>
<feature type="region of interest" description="Disordered" evidence="2">
    <location>
        <begin position="336"/>
        <end position="366"/>
    </location>
</feature>